<dbReference type="PANTHER" id="PTHR46621">
    <property type="entry name" value="SNRNA-ACTIVATING PROTEIN COMPLEX SUBUNIT 4"/>
    <property type="match status" value="1"/>
</dbReference>
<sequence>DNDKSLGKNYGPPQNSQVANYRMALTKFPLSLHPKKWTKEERENLQKGIRQQFQEKVLRGSVDWFRYILS</sequence>
<dbReference type="InterPro" id="IPR051575">
    <property type="entry name" value="Myb-like_DNA-bd"/>
</dbReference>
<reference evidence="5 6" key="1">
    <citation type="journal article" date="2021" name="Commun. Biol.">
        <title>The genome of Shorea leprosula (Dipterocarpaceae) highlights the ecological relevance of drought in aseasonal tropical rainforests.</title>
        <authorList>
            <person name="Ng K.K.S."/>
            <person name="Kobayashi M.J."/>
            <person name="Fawcett J.A."/>
            <person name="Hatakeyama M."/>
            <person name="Paape T."/>
            <person name="Ng C.H."/>
            <person name="Ang C.C."/>
            <person name="Tnah L.H."/>
            <person name="Lee C.T."/>
            <person name="Nishiyama T."/>
            <person name="Sese J."/>
            <person name="O'Brien M.J."/>
            <person name="Copetti D."/>
            <person name="Mohd Noor M.I."/>
            <person name="Ong R.C."/>
            <person name="Putra M."/>
            <person name="Sireger I.Z."/>
            <person name="Indrioko S."/>
            <person name="Kosugi Y."/>
            <person name="Izuno A."/>
            <person name="Isagi Y."/>
            <person name="Lee S.L."/>
            <person name="Shimizu K.K."/>
        </authorList>
    </citation>
    <scope>NUCLEOTIDE SEQUENCE [LARGE SCALE GENOMIC DNA]</scope>
    <source>
        <strain evidence="5">214</strain>
    </source>
</reference>
<accession>A0AAV5MZS1</accession>
<evidence type="ECO:0000313" key="5">
    <source>
        <dbReference type="EMBL" id="GKV53867.1"/>
    </source>
</evidence>
<proteinExistence type="predicted"/>
<evidence type="ECO:0000256" key="2">
    <source>
        <dbReference type="ARBA" id="ARBA00023125"/>
    </source>
</evidence>
<dbReference type="EMBL" id="BPVZ01002101">
    <property type="protein sequence ID" value="GKV53867.1"/>
    <property type="molecule type" value="Genomic_DNA"/>
</dbReference>
<name>A0AAV5MZS1_9ROSI</name>
<organism evidence="5 6">
    <name type="scientific">Rubroshorea leprosula</name>
    <dbReference type="NCBI Taxonomy" id="152421"/>
    <lineage>
        <taxon>Eukaryota</taxon>
        <taxon>Viridiplantae</taxon>
        <taxon>Streptophyta</taxon>
        <taxon>Embryophyta</taxon>
        <taxon>Tracheophyta</taxon>
        <taxon>Spermatophyta</taxon>
        <taxon>Magnoliopsida</taxon>
        <taxon>eudicotyledons</taxon>
        <taxon>Gunneridae</taxon>
        <taxon>Pentapetalae</taxon>
        <taxon>rosids</taxon>
        <taxon>malvids</taxon>
        <taxon>Malvales</taxon>
        <taxon>Dipterocarpaceae</taxon>
        <taxon>Rubroshorea</taxon>
    </lineage>
</organism>
<dbReference type="GO" id="GO:0042796">
    <property type="term" value="P:snRNA transcription by RNA polymerase III"/>
    <property type="evidence" value="ECO:0007669"/>
    <property type="project" value="TreeGrafter"/>
</dbReference>
<comment type="caution">
    <text evidence="5">The sequence shown here is derived from an EMBL/GenBank/DDBJ whole genome shotgun (WGS) entry which is preliminary data.</text>
</comment>
<feature type="non-terminal residue" evidence="5">
    <location>
        <position position="1"/>
    </location>
</feature>
<protein>
    <submittedName>
        <fullName evidence="5">Uncharacterized protein</fullName>
    </submittedName>
</protein>
<keyword evidence="1" id="KW-0805">Transcription regulation</keyword>
<dbReference type="AlphaFoldDB" id="A0AAV5MZS1"/>
<dbReference type="Proteomes" id="UP001054252">
    <property type="component" value="Unassembled WGS sequence"/>
</dbReference>
<dbReference type="GO" id="GO:0001006">
    <property type="term" value="F:RNA polymerase III type 3 promoter sequence-specific DNA binding"/>
    <property type="evidence" value="ECO:0007669"/>
    <property type="project" value="TreeGrafter"/>
</dbReference>
<keyword evidence="2" id="KW-0238">DNA-binding</keyword>
<dbReference type="PANTHER" id="PTHR46621:SF1">
    <property type="entry name" value="SNRNA-ACTIVATING PROTEIN COMPLEX SUBUNIT 4"/>
    <property type="match status" value="1"/>
</dbReference>
<gene>
    <name evidence="5" type="ORF">SLEP1_g60380</name>
</gene>
<evidence type="ECO:0000256" key="1">
    <source>
        <dbReference type="ARBA" id="ARBA00023015"/>
    </source>
</evidence>
<keyword evidence="6" id="KW-1185">Reference proteome</keyword>
<keyword evidence="4" id="KW-0539">Nucleus</keyword>
<evidence type="ECO:0000256" key="3">
    <source>
        <dbReference type="ARBA" id="ARBA00023163"/>
    </source>
</evidence>
<dbReference type="GO" id="GO:0042795">
    <property type="term" value="P:snRNA transcription by RNA polymerase II"/>
    <property type="evidence" value="ECO:0007669"/>
    <property type="project" value="TreeGrafter"/>
</dbReference>
<dbReference type="GO" id="GO:0000978">
    <property type="term" value="F:RNA polymerase II cis-regulatory region sequence-specific DNA binding"/>
    <property type="evidence" value="ECO:0007669"/>
    <property type="project" value="TreeGrafter"/>
</dbReference>
<dbReference type="GO" id="GO:0019185">
    <property type="term" value="C:snRNA-activating protein complex"/>
    <property type="evidence" value="ECO:0007669"/>
    <property type="project" value="TreeGrafter"/>
</dbReference>
<evidence type="ECO:0000313" key="6">
    <source>
        <dbReference type="Proteomes" id="UP001054252"/>
    </source>
</evidence>
<evidence type="ECO:0000256" key="4">
    <source>
        <dbReference type="ARBA" id="ARBA00023242"/>
    </source>
</evidence>
<keyword evidence="3" id="KW-0804">Transcription</keyword>